<evidence type="ECO:0000313" key="1">
    <source>
        <dbReference type="EMBL" id="KAK0387925.1"/>
    </source>
</evidence>
<reference evidence="1" key="1">
    <citation type="submission" date="2022-10" db="EMBL/GenBank/DDBJ databases">
        <title>Determination and structural analysis of whole genome sequence of Sarocladium strictum F4-1.</title>
        <authorList>
            <person name="Hu L."/>
            <person name="Jiang Y."/>
        </authorList>
    </citation>
    <scope>NUCLEOTIDE SEQUENCE</scope>
    <source>
        <strain evidence="1">F4-1</strain>
    </source>
</reference>
<organism evidence="1 2">
    <name type="scientific">Sarocladium strictum</name>
    <name type="common">Black bundle disease fungus</name>
    <name type="synonym">Acremonium strictum</name>
    <dbReference type="NCBI Taxonomy" id="5046"/>
    <lineage>
        <taxon>Eukaryota</taxon>
        <taxon>Fungi</taxon>
        <taxon>Dikarya</taxon>
        <taxon>Ascomycota</taxon>
        <taxon>Pezizomycotina</taxon>
        <taxon>Sordariomycetes</taxon>
        <taxon>Hypocreomycetidae</taxon>
        <taxon>Hypocreales</taxon>
        <taxon>Sarocladiaceae</taxon>
        <taxon>Sarocladium</taxon>
    </lineage>
</organism>
<dbReference type="EMBL" id="JAPDFR010000003">
    <property type="protein sequence ID" value="KAK0387925.1"/>
    <property type="molecule type" value="Genomic_DNA"/>
</dbReference>
<evidence type="ECO:0000313" key="2">
    <source>
        <dbReference type="Proteomes" id="UP001175261"/>
    </source>
</evidence>
<dbReference type="Gene3D" id="3.40.630.30">
    <property type="match status" value="1"/>
</dbReference>
<dbReference type="AlphaFoldDB" id="A0AA39GID1"/>
<gene>
    <name evidence="1" type="ORF">NLU13_4170</name>
</gene>
<dbReference type="Proteomes" id="UP001175261">
    <property type="component" value="Unassembled WGS sequence"/>
</dbReference>
<protein>
    <submittedName>
        <fullName evidence="1">Uncharacterized protein</fullName>
    </submittedName>
</protein>
<proteinExistence type="predicted"/>
<name>A0AA39GID1_SARSR</name>
<sequence>MSVEVGNLTVFLEDLQKKHRSAFHALWSDRWCARQSGRQASGSEEQSKRVFRTLTADAKPENFWVDQKAIMVRVTDATATVPAECVGIIYTDSPSTSGLTIKFEIMSHWNGYGIASHAVPLFLHSYWQFVRSAPFRKVFVRNPRLASSQVGPGRNTAVRLSSLSATFQRGNNRAKRVLDKVGNAFFSHTGPSTETYIITAPF</sequence>
<keyword evidence="2" id="KW-1185">Reference proteome</keyword>
<comment type="caution">
    <text evidence="1">The sequence shown here is derived from an EMBL/GenBank/DDBJ whole genome shotgun (WGS) entry which is preliminary data.</text>
</comment>
<accession>A0AA39GID1</accession>